<dbReference type="InterPro" id="IPR036510">
    <property type="entry name" value="Ribosomal_bS20_sf"/>
</dbReference>
<dbReference type="GO" id="GO:0003735">
    <property type="term" value="F:structural constituent of ribosome"/>
    <property type="evidence" value="ECO:0007669"/>
    <property type="project" value="InterPro"/>
</dbReference>
<keyword evidence="4 8" id="KW-0694">RNA-binding</keyword>
<dbReference type="InterPro" id="IPR002583">
    <property type="entry name" value="Ribosomal_bS20"/>
</dbReference>
<dbReference type="SUPFAM" id="SSF46992">
    <property type="entry name" value="Ribosomal protein S20"/>
    <property type="match status" value="1"/>
</dbReference>
<evidence type="ECO:0000256" key="3">
    <source>
        <dbReference type="ARBA" id="ARBA00022730"/>
    </source>
</evidence>
<keyword evidence="10" id="KW-1185">Reference proteome</keyword>
<dbReference type="PANTHER" id="PTHR33398">
    <property type="entry name" value="30S RIBOSOMAL PROTEIN S20"/>
    <property type="match status" value="1"/>
</dbReference>
<accession>A0A7R6SYW8</accession>
<proteinExistence type="inferred from homology"/>
<evidence type="ECO:0000256" key="6">
    <source>
        <dbReference type="ARBA" id="ARBA00023274"/>
    </source>
</evidence>
<evidence type="ECO:0000256" key="1">
    <source>
        <dbReference type="ARBA" id="ARBA00003134"/>
    </source>
</evidence>
<dbReference type="FunFam" id="1.20.58.110:FF:000001">
    <property type="entry name" value="30S ribosomal protein S20"/>
    <property type="match status" value="1"/>
</dbReference>
<dbReference type="EMBL" id="AP017470">
    <property type="protein sequence ID" value="BBB32162.1"/>
    <property type="molecule type" value="Genomic_DNA"/>
</dbReference>
<dbReference type="Proteomes" id="UP000595564">
    <property type="component" value="Chromosome"/>
</dbReference>
<comment type="function">
    <text evidence="1 8">Binds directly to 16S ribosomal RNA.</text>
</comment>
<evidence type="ECO:0000256" key="5">
    <source>
        <dbReference type="ARBA" id="ARBA00022980"/>
    </source>
</evidence>
<evidence type="ECO:0000256" key="2">
    <source>
        <dbReference type="ARBA" id="ARBA00007634"/>
    </source>
</evidence>
<keyword evidence="6 8" id="KW-0687">Ribonucleoprotein</keyword>
<dbReference type="GO" id="GO:0070181">
    <property type="term" value="F:small ribosomal subunit rRNA binding"/>
    <property type="evidence" value="ECO:0007669"/>
    <property type="project" value="TreeGrafter"/>
</dbReference>
<dbReference type="KEGG" id="thyd:TTHT_0578"/>
<organism evidence="9 10">
    <name type="scientific">Thermotomaculum hydrothermale</name>
    <dbReference type="NCBI Taxonomy" id="981385"/>
    <lineage>
        <taxon>Bacteria</taxon>
        <taxon>Pseudomonadati</taxon>
        <taxon>Acidobacteriota</taxon>
        <taxon>Holophagae</taxon>
        <taxon>Thermotomaculales</taxon>
        <taxon>Thermotomaculaceae</taxon>
        <taxon>Thermotomaculum</taxon>
    </lineage>
</organism>
<evidence type="ECO:0000256" key="7">
    <source>
        <dbReference type="ARBA" id="ARBA00035136"/>
    </source>
</evidence>
<sequence length="94" mass="10849">MEVLMANTKSAAKRARQALKRRMRNRMAKSQIRTAMKKIRRWVEENKVEEAKKFLPEAVSLIQRKADKGIIHKNTAARYVSKLTRLINKASANA</sequence>
<reference evidence="9 10" key="1">
    <citation type="journal article" date="2012" name="Extremophiles">
        <title>Thermotomaculum hydrothermale gen. nov., sp. nov., a novel heterotrophic thermophile within the phylum Acidobacteria from a deep-sea hydrothermal vent chimney in the Southern Okinawa Trough.</title>
        <authorList>
            <person name="Izumi H."/>
            <person name="Nunoura T."/>
            <person name="Miyazaki M."/>
            <person name="Mino S."/>
            <person name="Toki T."/>
            <person name="Takai K."/>
            <person name="Sako Y."/>
            <person name="Sawabe T."/>
            <person name="Nakagawa S."/>
        </authorList>
    </citation>
    <scope>NUCLEOTIDE SEQUENCE [LARGE SCALE GENOMIC DNA]</scope>
    <source>
        <strain evidence="9 10">AC55</strain>
    </source>
</reference>
<dbReference type="GO" id="GO:0015935">
    <property type="term" value="C:small ribosomal subunit"/>
    <property type="evidence" value="ECO:0007669"/>
    <property type="project" value="TreeGrafter"/>
</dbReference>
<dbReference type="AlphaFoldDB" id="A0A7R6SYW8"/>
<evidence type="ECO:0000256" key="4">
    <source>
        <dbReference type="ARBA" id="ARBA00022884"/>
    </source>
</evidence>
<evidence type="ECO:0000256" key="8">
    <source>
        <dbReference type="HAMAP-Rule" id="MF_00500"/>
    </source>
</evidence>
<dbReference type="NCBIfam" id="TIGR00029">
    <property type="entry name" value="S20"/>
    <property type="match status" value="1"/>
</dbReference>
<dbReference type="GO" id="GO:0005829">
    <property type="term" value="C:cytosol"/>
    <property type="evidence" value="ECO:0007669"/>
    <property type="project" value="TreeGrafter"/>
</dbReference>
<comment type="similarity">
    <text evidence="2 8">Belongs to the bacterial ribosomal protein bS20 family.</text>
</comment>
<dbReference type="PANTHER" id="PTHR33398:SF1">
    <property type="entry name" value="SMALL RIBOSOMAL SUBUNIT PROTEIN BS20C"/>
    <property type="match status" value="1"/>
</dbReference>
<dbReference type="Pfam" id="PF01649">
    <property type="entry name" value="Ribosomal_S20p"/>
    <property type="match status" value="1"/>
</dbReference>
<keyword evidence="5 8" id="KW-0689">Ribosomal protein</keyword>
<protein>
    <recommendedName>
        <fullName evidence="7 8">Small ribosomal subunit protein bS20</fullName>
    </recommendedName>
</protein>
<evidence type="ECO:0000313" key="9">
    <source>
        <dbReference type="EMBL" id="BBB32162.1"/>
    </source>
</evidence>
<evidence type="ECO:0000313" key="10">
    <source>
        <dbReference type="Proteomes" id="UP000595564"/>
    </source>
</evidence>
<dbReference type="Gene3D" id="1.20.58.110">
    <property type="entry name" value="Ribosomal protein S20"/>
    <property type="match status" value="1"/>
</dbReference>
<gene>
    <name evidence="8 9" type="primary">rpsT</name>
    <name evidence="9" type="ORF">TTHT_0578</name>
</gene>
<dbReference type="GO" id="GO:0006412">
    <property type="term" value="P:translation"/>
    <property type="evidence" value="ECO:0007669"/>
    <property type="project" value="UniProtKB-UniRule"/>
</dbReference>
<dbReference type="HAMAP" id="MF_00500">
    <property type="entry name" value="Ribosomal_bS20"/>
    <property type="match status" value="1"/>
</dbReference>
<keyword evidence="3 8" id="KW-0699">rRNA-binding</keyword>
<name>A0A7R6SYW8_9BACT</name>